<dbReference type="EMBL" id="CABITT030000003">
    <property type="protein sequence ID" value="VVA99311.1"/>
    <property type="molecule type" value="Genomic_DNA"/>
</dbReference>
<dbReference type="PANTHER" id="PTHR31111:SF14">
    <property type="entry name" value="F-BOX ASSOCIATED DOMAIN-CONTAINING PROTEIN"/>
    <property type="match status" value="1"/>
</dbReference>
<gene>
    <name evidence="2" type="ORF">ANE_LOCUS9756</name>
</gene>
<dbReference type="Proteomes" id="UP000489600">
    <property type="component" value="Unassembled WGS sequence"/>
</dbReference>
<comment type="caution">
    <text evidence="2">The sequence shown here is derived from an EMBL/GenBank/DDBJ whole genome shotgun (WGS) entry which is preliminary data.</text>
</comment>
<reference evidence="2" key="1">
    <citation type="submission" date="2019-07" db="EMBL/GenBank/DDBJ databases">
        <authorList>
            <person name="Dittberner H."/>
        </authorList>
    </citation>
    <scope>NUCLEOTIDE SEQUENCE [LARGE SCALE GENOMIC DNA]</scope>
</reference>
<evidence type="ECO:0000313" key="3">
    <source>
        <dbReference type="Proteomes" id="UP000489600"/>
    </source>
</evidence>
<organism evidence="2 3">
    <name type="scientific">Arabis nemorensis</name>
    <dbReference type="NCBI Taxonomy" id="586526"/>
    <lineage>
        <taxon>Eukaryota</taxon>
        <taxon>Viridiplantae</taxon>
        <taxon>Streptophyta</taxon>
        <taxon>Embryophyta</taxon>
        <taxon>Tracheophyta</taxon>
        <taxon>Spermatophyta</taxon>
        <taxon>Magnoliopsida</taxon>
        <taxon>eudicotyledons</taxon>
        <taxon>Gunneridae</taxon>
        <taxon>Pentapetalae</taxon>
        <taxon>rosids</taxon>
        <taxon>malvids</taxon>
        <taxon>Brassicales</taxon>
        <taxon>Brassicaceae</taxon>
        <taxon>Arabideae</taxon>
        <taxon>Arabis</taxon>
    </lineage>
</organism>
<feature type="domain" description="F-box associated beta-propeller type 3" evidence="1">
    <location>
        <begin position="23"/>
        <end position="317"/>
    </location>
</feature>
<protein>
    <recommendedName>
        <fullName evidence="1">F-box associated beta-propeller type 3 domain-containing protein</fullName>
    </recommendedName>
</protein>
<evidence type="ECO:0000259" key="1">
    <source>
        <dbReference type="Pfam" id="PF08268"/>
    </source>
</evidence>
<accession>A0A565BDB7</accession>
<sequence length="337" mass="39493">MAPSRPQPRIYMTLLDLRYNYSKSLLLSSPPTTPPSSFEFDHDLTIHEMGGFNLHVVRGFICFTVFKRARIYNPSTRQLVILPAIESNLIAQVDDYNIFYFLCCDPVNDQYKLLSTITVMSDNNMQNVRSELWVFVLEAGGFWKRVAKDFPPHIPNPLELTRNGVLYYLAWTDSHTCLLVSFDIRSEEFDTMQVPRKAGDVLPRLNKWVTQIEYCGKVAVFDFTFLKETGMVDLWVVEDWRKKEWSRNTMVLKPSQMQLVTCDRLKPKGTILKGKIILVPLKLISPFYFLCYDLRTNDLEKVEIKGIPDRWFSRHPRTKYFDMEFMDTSESIKYLET</sequence>
<dbReference type="PANTHER" id="PTHR31111">
    <property type="entry name" value="BNAA05G37150D PROTEIN-RELATED"/>
    <property type="match status" value="1"/>
</dbReference>
<dbReference type="InterPro" id="IPR013187">
    <property type="entry name" value="F-box-assoc_dom_typ3"/>
</dbReference>
<proteinExistence type="predicted"/>
<dbReference type="NCBIfam" id="TIGR01640">
    <property type="entry name" value="F_box_assoc_1"/>
    <property type="match status" value="1"/>
</dbReference>
<dbReference type="OrthoDB" id="1036252at2759"/>
<name>A0A565BDB7_9BRAS</name>
<evidence type="ECO:0000313" key="2">
    <source>
        <dbReference type="EMBL" id="VVA99311.1"/>
    </source>
</evidence>
<dbReference type="InterPro" id="IPR017451">
    <property type="entry name" value="F-box-assoc_interact_dom"/>
</dbReference>
<dbReference type="AlphaFoldDB" id="A0A565BDB7"/>
<keyword evidence="3" id="KW-1185">Reference proteome</keyword>
<dbReference type="Pfam" id="PF08268">
    <property type="entry name" value="FBA_3"/>
    <property type="match status" value="1"/>
</dbReference>